<dbReference type="Pfam" id="PF00176">
    <property type="entry name" value="SNF2-rel_dom"/>
    <property type="match status" value="1"/>
</dbReference>
<dbReference type="InterPro" id="IPR049730">
    <property type="entry name" value="SNF2/RAD54-like_C"/>
</dbReference>
<gene>
    <name evidence="5" type="ORF">WJX81_004645</name>
</gene>
<dbReference type="GO" id="GO:0005524">
    <property type="term" value="F:ATP binding"/>
    <property type="evidence" value="ECO:0007669"/>
    <property type="project" value="InterPro"/>
</dbReference>
<dbReference type="PANTHER" id="PTHR45865">
    <property type="entry name" value="E3 UBIQUITIN-PROTEIN LIGASE SHPRH FAMILY MEMBER"/>
    <property type="match status" value="1"/>
</dbReference>
<dbReference type="PROSITE" id="PS51194">
    <property type="entry name" value="HELICASE_CTER"/>
    <property type="match status" value="1"/>
</dbReference>
<keyword evidence="1" id="KW-0378">Hydrolase</keyword>
<dbReference type="EMBL" id="JALJOU010000112">
    <property type="protein sequence ID" value="KAK9820854.1"/>
    <property type="molecule type" value="Genomic_DNA"/>
</dbReference>
<evidence type="ECO:0000313" key="6">
    <source>
        <dbReference type="Proteomes" id="UP001445335"/>
    </source>
</evidence>
<dbReference type="InterPro" id="IPR027417">
    <property type="entry name" value="P-loop_NTPase"/>
</dbReference>
<feature type="coiled-coil region" evidence="2">
    <location>
        <begin position="856"/>
        <end position="883"/>
    </location>
</feature>
<feature type="region of interest" description="Disordered" evidence="3">
    <location>
        <begin position="465"/>
        <end position="485"/>
    </location>
</feature>
<dbReference type="SMART" id="SM00490">
    <property type="entry name" value="HELICc"/>
    <property type="match status" value="1"/>
</dbReference>
<evidence type="ECO:0000256" key="3">
    <source>
        <dbReference type="SAM" id="MobiDB-lite"/>
    </source>
</evidence>
<name>A0AAW1QHE6_9CHLO</name>
<keyword evidence="2" id="KW-0175">Coiled coil</keyword>
<comment type="caution">
    <text evidence="5">The sequence shown here is derived from an EMBL/GenBank/DDBJ whole genome shotgun (WGS) entry which is preliminary data.</text>
</comment>
<dbReference type="PANTHER" id="PTHR45865:SF1">
    <property type="entry name" value="E3 UBIQUITIN-PROTEIN LIGASE SHPRH"/>
    <property type="match status" value="1"/>
</dbReference>
<dbReference type="Pfam" id="PF00271">
    <property type="entry name" value="Helicase_C"/>
    <property type="match status" value="1"/>
</dbReference>
<dbReference type="InterPro" id="IPR001650">
    <property type="entry name" value="Helicase_C-like"/>
</dbReference>
<dbReference type="Proteomes" id="UP001445335">
    <property type="component" value="Unassembled WGS sequence"/>
</dbReference>
<sequence>MEWGSLPPAKFPLRAQQDWQRLQEGLVSVISFERGLALHKDAHLLAEFEAGEHPLWGAVTVLVATHCVSLRDSTSPADEPGLRDLVYGLMRPLSWSAEAAEPPGLAATLYQYQRRALAWLLHREGAALPRSNPEDSANCAVGDACGHPCWRPVCLPAGGTIYVSLLSGGVSQQPPLAPRQLCGGLLADEMGLGKTRELARHAPGLGVAVYEGVRQRREQERARRKPKRKAERMQQMQERWEAEQKLWLKGAASGEPVFNAEAETAAAVEELCAADVCLTTYQVLQQECHLQPDAAAGRSLRHAKRYRIAESPLALVQWWRCVLDEAQNVGSGLGLVAEMAARLSACNRWVVSGTPLSSGGLADLQALLRVLHHDPFADATTWRALIQGPVTRGEPVARARLAALLKEVAWRNDKASVADELGLPPRSLQAVTVCLTEAERSFYEQIVAKARPARAALLQEDAAGDAPDVEAGAPGSPTAAERRRRRAARERALGAAGEAVLQARRCCDHPQLTAYWRTLAADLQLGQGVLAMGEVQERLAEMKADNVGARSARSLRLSALELLQKSQRVGEDGIGALFGEPNPDIVAAAGSIRAWRPVQAGTNTALAALLEALPELERGAEASALRVEAANKLQELADGPRHALEDATRRAAKSDARLQEMGWLESFWPSSTHFYASAQGDAAAVARALRSEEEGLLQQRTALEGVCLASGLAALCAALRRSLAVLSQGRDGGGSRAPLATEHLPEDKVLALLRAAQLKQALGLLHALREAQPHDAYLHHLAERALRKALREADEQLRKMQARARSHAETSRALEQAAAQGRTGGGLPAEAAAEAFQGTCAQLDVMRALRERAASAHQVSAAAARLEEARAEARELADAAANGGSASEHEADDLAAAVARQEAICRNLLHELRFKKHAAQEAGALPQDGAADDGWMRLPAAAPRGEDPALAQVHVFGEWASKIEALVRRLNHLHSNEPDAKSLVFSQWPDALRLVGKALDMQEPPLRHVTLVGGGGQAPRQAIRLFQESETVRVFLLPMRAGAAGLTLNRASKVFLLEPSVDPSIEQQAIGRVHRIGQPRPVTVFRLVTADTVEEEVVREASSRQALIGSKGPAHGNRAARVEAVTDAQVRRLLDGALRGRAALPAP</sequence>
<dbReference type="AlphaFoldDB" id="A0AAW1QHE6"/>
<dbReference type="GO" id="GO:0016787">
    <property type="term" value="F:hydrolase activity"/>
    <property type="evidence" value="ECO:0007669"/>
    <property type="project" value="UniProtKB-KW"/>
</dbReference>
<protein>
    <recommendedName>
        <fullName evidence="4">Helicase C-terminal domain-containing protein</fullName>
    </recommendedName>
</protein>
<dbReference type="Gene3D" id="3.40.50.300">
    <property type="entry name" value="P-loop containing nucleotide triphosphate hydrolases"/>
    <property type="match status" value="1"/>
</dbReference>
<dbReference type="InterPro" id="IPR000330">
    <property type="entry name" value="SNF2_N"/>
</dbReference>
<evidence type="ECO:0000313" key="5">
    <source>
        <dbReference type="EMBL" id="KAK9820854.1"/>
    </source>
</evidence>
<accession>A0AAW1QHE6</accession>
<reference evidence="5 6" key="1">
    <citation type="journal article" date="2024" name="Nat. Commun.">
        <title>Phylogenomics reveals the evolutionary origins of lichenization in chlorophyte algae.</title>
        <authorList>
            <person name="Puginier C."/>
            <person name="Libourel C."/>
            <person name="Otte J."/>
            <person name="Skaloud P."/>
            <person name="Haon M."/>
            <person name="Grisel S."/>
            <person name="Petersen M."/>
            <person name="Berrin J.G."/>
            <person name="Delaux P.M."/>
            <person name="Dal Grande F."/>
            <person name="Keller J."/>
        </authorList>
    </citation>
    <scope>NUCLEOTIDE SEQUENCE [LARGE SCALE GENOMIC DNA]</scope>
    <source>
        <strain evidence="5 6">SAG 245.80</strain>
    </source>
</reference>
<dbReference type="InterPro" id="IPR038718">
    <property type="entry name" value="SNF2-like_sf"/>
</dbReference>
<dbReference type="InterPro" id="IPR052583">
    <property type="entry name" value="ATP-helicase/E3_Ub-Ligase"/>
</dbReference>
<proteinExistence type="predicted"/>
<evidence type="ECO:0000256" key="2">
    <source>
        <dbReference type="SAM" id="Coils"/>
    </source>
</evidence>
<organism evidence="5 6">
    <name type="scientific">Elliptochloris bilobata</name>
    <dbReference type="NCBI Taxonomy" id="381761"/>
    <lineage>
        <taxon>Eukaryota</taxon>
        <taxon>Viridiplantae</taxon>
        <taxon>Chlorophyta</taxon>
        <taxon>core chlorophytes</taxon>
        <taxon>Trebouxiophyceae</taxon>
        <taxon>Trebouxiophyceae incertae sedis</taxon>
        <taxon>Elliptochloris clade</taxon>
        <taxon>Elliptochloris</taxon>
    </lineage>
</organism>
<dbReference type="Gene3D" id="3.40.50.10810">
    <property type="entry name" value="Tandem AAA-ATPase domain"/>
    <property type="match status" value="1"/>
</dbReference>
<feature type="region of interest" description="Disordered" evidence="3">
    <location>
        <begin position="805"/>
        <end position="826"/>
    </location>
</feature>
<evidence type="ECO:0000256" key="1">
    <source>
        <dbReference type="ARBA" id="ARBA00022801"/>
    </source>
</evidence>
<keyword evidence="6" id="KW-1185">Reference proteome</keyword>
<dbReference type="SUPFAM" id="SSF52540">
    <property type="entry name" value="P-loop containing nucleoside triphosphate hydrolases"/>
    <property type="match status" value="2"/>
</dbReference>
<feature type="domain" description="Helicase C-terminal" evidence="4">
    <location>
        <begin position="965"/>
        <end position="1134"/>
    </location>
</feature>
<dbReference type="CDD" id="cd18793">
    <property type="entry name" value="SF2_C_SNF"/>
    <property type="match status" value="1"/>
</dbReference>
<evidence type="ECO:0000259" key="4">
    <source>
        <dbReference type="PROSITE" id="PS51194"/>
    </source>
</evidence>